<dbReference type="GO" id="GO:0046983">
    <property type="term" value="F:protein dimerization activity"/>
    <property type="evidence" value="ECO:0007669"/>
    <property type="project" value="InterPro"/>
</dbReference>
<dbReference type="PaxDb" id="3827-XP_004490333.1"/>
<accession>A0A1S2XJK8</accession>
<feature type="compositionally biased region" description="Basic and acidic residues" evidence="5">
    <location>
        <begin position="283"/>
        <end position="294"/>
    </location>
</feature>
<evidence type="ECO:0000256" key="2">
    <source>
        <dbReference type="ARBA" id="ARBA00023015"/>
    </source>
</evidence>
<dbReference type="InterPro" id="IPR036638">
    <property type="entry name" value="HLH_DNA-bd_sf"/>
</dbReference>
<reference evidence="8" key="2">
    <citation type="submission" date="2025-08" db="UniProtKB">
        <authorList>
            <consortium name="RefSeq"/>
        </authorList>
    </citation>
    <scope>IDENTIFICATION</scope>
    <source>
        <tissue evidence="8">Etiolated seedlings</tissue>
    </source>
</reference>
<dbReference type="AlphaFoldDB" id="A0A1S2XJK8"/>
<evidence type="ECO:0000256" key="1">
    <source>
        <dbReference type="ARBA" id="ARBA00004123"/>
    </source>
</evidence>
<evidence type="ECO:0000256" key="3">
    <source>
        <dbReference type="ARBA" id="ARBA00023163"/>
    </source>
</evidence>
<comment type="subcellular location">
    <subcellularLocation>
        <location evidence="1">Nucleus</location>
    </subcellularLocation>
</comment>
<evidence type="ECO:0000256" key="4">
    <source>
        <dbReference type="ARBA" id="ARBA00023242"/>
    </source>
</evidence>
<keyword evidence="7" id="KW-1185">Reference proteome</keyword>
<dbReference type="PROSITE" id="PS50888">
    <property type="entry name" value="BHLH"/>
    <property type="match status" value="1"/>
</dbReference>
<keyword evidence="2" id="KW-0805">Transcription regulation</keyword>
<reference evidence="7" key="1">
    <citation type="journal article" date="2013" name="Nat. Biotechnol.">
        <title>Draft genome sequence of chickpea (Cicer arietinum) provides a resource for trait improvement.</title>
        <authorList>
            <person name="Varshney R.K."/>
            <person name="Song C."/>
            <person name="Saxena R.K."/>
            <person name="Azam S."/>
            <person name="Yu S."/>
            <person name="Sharpe A.G."/>
            <person name="Cannon S."/>
            <person name="Baek J."/>
            <person name="Rosen B.D."/>
            <person name="Tar'an B."/>
            <person name="Millan T."/>
            <person name="Zhang X."/>
            <person name="Ramsay L.D."/>
            <person name="Iwata A."/>
            <person name="Wang Y."/>
            <person name="Nelson W."/>
            <person name="Farmer A.D."/>
            <person name="Gaur P.M."/>
            <person name="Soderlund C."/>
            <person name="Penmetsa R.V."/>
            <person name="Xu C."/>
            <person name="Bharti A.K."/>
            <person name="He W."/>
            <person name="Winter P."/>
            <person name="Zhao S."/>
            <person name="Hane J.K."/>
            <person name="Carrasquilla-Garcia N."/>
            <person name="Condie J.A."/>
            <person name="Upadhyaya H.D."/>
            <person name="Luo M.C."/>
            <person name="Thudi M."/>
            <person name="Gowda C.L."/>
            <person name="Singh N.P."/>
            <person name="Lichtenzveig J."/>
            <person name="Gali K.K."/>
            <person name="Rubio J."/>
            <person name="Nadarajan N."/>
            <person name="Dolezel J."/>
            <person name="Bansal K.C."/>
            <person name="Xu X."/>
            <person name="Edwards D."/>
            <person name="Zhang G."/>
            <person name="Kahl G."/>
            <person name="Gil J."/>
            <person name="Singh K.B."/>
            <person name="Datta S.K."/>
            <person name="Jackson S.A."/>
            <person name="Wang J."/>
            <person name="Cook D.R."/>
        </authorList>
    </citation>
    <scope>NUCLEOTIDE SEQUENCE [LARGE SCALE GENOMIC DNA]</scope>
    <source>
        <strain evidence="7">cv. CDC Frontier</strain>
    </source>
</reference>
<dbReference type="InterPro" id="IPR011598">
    <property type="entry name" value="bHLH_dom"/>
</dbReference>
<dbReference type="SUPFAM" id="SSF47459">
    <property type="entry name" value="HLH, helix-loop-helix DNA-binding domain"/>
    <property type="match status" value="1"/>
</dbReference>
<dbReference type="InterPro" id="IPR024097">
    <property type="entry name" value="bHLH_ZIP_TF"/>
</dbReference>
<gene>
    <name evidence="8" type="primary">LOC101509680</name>
</gene>
<sequence length="534" mass="57812">MSEKEKFEVDRNGDPMSYSSGMPLDWRFGSGNLVNSSVGLVTIGNSMNINRGDLIGSSSCSSASMVDTFSPNFWDHPTNSQNLGFCDINGSSSNAAGIRKDGFGFGDGFLPNGQGVFQNSLSQFPTDSGFIERAARFSCFGGGNFGDVVSSYGIPQSIGMYGGTVSAIHGNRDELAGIGLKVAIGGQSQDIDPNVVEATKAVSPLIEHMATQGSPLKNDRSDSRVVSHDDGKQALVRPVNDSDRGESGDDDGDGCGQDDSPMLEGTSGEPSVKGLNSKKRKRNGPDADNDRANRTQELQSEGAKDNPEHQQKGDQQPKASGKNAKQGSQTSDPPKEEYIHVRARRGQATNSHSLAERVRREKISERMKFLQELVPGCSKVTGKAVMLDEIINYVQSLQRQVEFLSMKLATVNPRLDFNIEGLLAKEILHQRPGPSSALGFPLEMSMNFPPLHPSQPRMIQSIIPNIANPSDILRRTIHSHLTPLTGGFKEPNQMPDVWEDELHNVIQMSFATTAPMSSQDVDGTDTTNQMKVEL</sequence>
<feature type="compositionally biased region" description="Polar residues" evidence="5">
    <location>
        <begin position="313"/>
        <end position="332"/>
    </location>
</feature>
<feature type="region of interest" description="Disordered" evidence="5">
    <location>
        <begin position="514"/>
        <end position="534"/>
    </location>
</feature>
<feature type="region of interest" description="Disordered" evidence="5">
    <location>
        <begin position="210"/>
        <end position="336"/>
    </location>
</feature>
<keyword evidence="4" id="KW-0539">Nucleus</keyword>
<dbReference type="PANTHER" id="PTHR12565:SF458">
    <property type="entry name" value="TRANSCRIPTION FACTOR BHLH49"/>
    <property type="match status" value="1"/>
</dbReference>
<dbReference type="GO" id="GO:0003700">
    <property type="term" value="F:DNA-binding transcription factor activity"/>
    <property type="evidence" value="ECO:0007669"/>
    <property type="project" value="TreeGrafter"/>
</dbReference>
<dbReference type="KEGG" id="cam:101509680"/>
<name>A0A1S2XJK8_CICAR</name>
<dbReference type="GeneID" id="101509680"/>
<dbReference type="STRING" id="3827.A0A1S2XJK8"/>
<dbReference type="eggNOG" id="ENOG502QT8I">
    <property type="taxonomic scope" value="Eukaryota"/>
</dbReference>
<dbReference type="CDD" id="cd18919">
    <property type="entry name" value="bHLH_AtBPE_like"/>
    <property type="match status" value="1"/>
</dbReference>
<organism evidence="7 8">
    <name type="scientific">Cicer arietinum</name>
    <name type="common">Chickpea</name>
    <name type="synonym">Garbanzo</name>
    <dbReference type="NCBI Taxonomy" id="3827"/>
    <lineage>
        <taxon>Eukaryota</taxon>
        <taxon>Viridiplantae</taxon>
        <taxon>Streptophyta</taxon>
        <taxon>Embryophyta</taxon>
        <taxon>Tracheophyta</taxon>
        <taxon>Spermatophyta</taxon>
        <taxon>Magnoliopsida</taxon>
        <taxon>eudicotyledons</taxon>
        <taxon>Gunneridae</taxon>
        <taxon>Pentapetalae</taxon>
        <taxon>rosids</taxon>
        <taxon>fabids</taxon>
        <taxon>Fabales</taxon>
        <taxon>Fabaceae</taxon>
        <taxon>Papilionoideae</taxon>
        <taxon>50 kb inversion clade</taxon>
        <taxon>NPAAA clade</taxon>
        <taxon>Hologalegina</taxon>
        <taxon>IRL clade</taxon>
        <taxon>Cicereae</taxon>
        <taxon>Cicer</taxon>
    </lineage>
</organism>
<dbReference type="PANTHER" id="PTHR12565">
    <property type="entry name" value="STEROL REGULATORY ELEMENT-BINDING PROTEIN"/>
    <property type="match status" value="1"/>
</dbReference>
<dbReference type="GO" id="GO:0005634">
    <property type="term" value="C:nucleus"/>
    <property type="evidence" value="ECO:0007669"/>
    <property type="project" value="UniProtKB-SubCell"/>
</dbReference>
<keyword evidence="3" id="KW-0804">Transcription</keyword>
<dbReference type="Gene3D" id="4.10.280.10">
    <property type="entry name" value="Helix-loop-helix DNA-binding domain"/>
    <property type="match status" value="1"/>
</dbReference>
<evidence type="ECO:0000313" key="7">
    <source>
        <dbReference type="Proteomes" id="UP000087171"/>
    </source>
</evidence>
<evidence type="ECO:0000256" key="5">
    <source>
        <dbReference type="SAM" id="MobiDB-lite"/>
    </source>
</evidence>
<evidence type="ECO:0000259" key="6">
    <source>
        <dbReference type="PROSITE" id="PS50888"/>
    </source>
</evidence>
<feature type="compositionally biased region" description="Basic and acidic residues" evidence="5">
    <location>
        <begin position="302"/>
        <end position="312"/>
    </location>
</feature>
<dbReference type="Pfam" id="PF00010">
    <property type="entry name" value="HLH"/>
    <property type="match status" value="1"/>
</dbReference>
<dbReference type="OrthoDB" id="1923196at2759"/>
<protein>
    <submittedName>
        <fullName evidence="8">Transcription factor bHLH49</fullName>
    </submittedName>
</protein>
<evidence type="ECO:0000313" key="8">
    <source>
        <dbReference type="RefSeq" id="XP_004490333.1"/>
    </source>
</evidence>
<feature type="domain" description="BHLH" evidence="6">
    <location>
        <begin position="347"/>
        <end position="397"/>
    </location>
</feature>
<dbReference type="RefSeq" id="XP_004490333.1">
    <property type="nucleotide sequence ID" value="XM_004490276.3"/>
</dbReference>
<dbReference type="Proteomes" id="UP000087171">
    <property type="component" value="Chromosome Ca2"/>
</dbReference>
<proteinExistence type="predicted"/>
<feature type="compositionally biased region" description="Basic and acidic residues" evidence="5">
    <location>
        <begin position="217"/>
        <end position="232"/>
    </location>
</feature>
<dbReference type="SMART" id="SM00353">
    <property type="entry name" value="HLH"/>
    <property type="match status" value="1"/>
</dbReference>
<dbReference type="FunFam" id="4.10.280.10:FF:000002">
    <property type="entry name" value="Basic helix-loop-helix transcription factor"/>
    <property type="match status" value="1"/>
</dbReference>